<evidence type="ECO:0000256" key="2">
    <source>
        <dbReference type="ARBA" id="ARBA00022723"/>
    </source>
</evidence>
<dbReference type="RefSeq" id="WP_250932526.1">
    <property type="nucleotide sequence ID" value="NZ_JAMQBK010000092.1"/>
</dbReference>
<dbReference type="PANTHER" id="PTHR30632">
    <property type="entry name" value="MOLYBDATE-BINDING PERIPLASMIC PROTEIN"/>
    <property type="match status" value="1"/>
</dbReference>
<organism evidence="4 5">
    <name type="scientific">Aporhodopirellula aestuarii</name>
    <dbReference type="NCBI Taxonomy" id="2950107"/>
    <lineage>
        <taxon>Bacteria</taxon>
        <taxon>Pseudomonadati</taxon>
        <taxon>Planctomycetota</taxon>
        <taxon>Planctomycetia</taxon>
        <taxon>Pirellulales</taxon>
        <taxon>Pirellulaceae</taxon>
        <taxon>Aporhodopirellula</taxon>
    </lineage>
</organism>
<evidence type="ECO:0000313" key="4">
    <source>
        <dbReference type="EMBL" id="MCM2374597.1"/>
    </source>
</evidence>
<dbReference type="Gene3D" id="3.40.190.10">
    <property type="entry name" value="Periplasmic binding protein-like II"/>
    <property type="match status" value="2"/>
</dbReference>
<protein>
    <submittedName>
        <fullName evidence="4">Molybdate ABC transporter substrate-binding protein</fullName>
    </submittedName>
</protein>
<sequence>MNRPLLLLLALVAALPFLLLQLSGTDDNAARRAKSAAPSDDDSWREPITVYCAASNQAVMETIIADYRHEFGSQVFVNYGPSQGLLAQIEVSHTGDLFLPADASYLESARDKQLVSDVFPVARMKAVIAIRRGNPKAIRTLADCLRGDVRFVQANPDAAAIGRLTRATLQRQGLWKSLDQATTAYRGNVTEVANDLAVGSADTGIVYDAVLHDYPGLEFIEIPELQDATSDVEIGIITESKRKASAMRFVEFLTANDRGRQRYREHGFEVPIDPTEETRSGSSGE</sequence>
<comment type="caution">
    <text evidence="4">The sequence shown here is derived from an EMBL/GenBank/DDBJ whole genome shotgun (WGS) entry which is preliminary data.</text>
</comment>
<dbReference type="InterPro" id="IPR050682">
    <property type="entry name" value="ModA/WtpA"/>
</dbReference>
<evidence type="ECO:0000256" key="3">
    <source>
        <dbReference type="ARBA" id="ARBA00022729"/>
    </source>
</evidence>
<dbReference type="PIRSF" id="PIRSF004846">
    <property type="entry name" value="ModA"/>
    <property type="match status" value="1"/>
</dbReference>
<keyword evidence="5" id="KW-1185">Reference proteome</keyword>
<dbReference type="NCBIfam" id="TIGR01256">
    <property type="entry name" value="modA"/>
    <property type="match status" value="1"/>
</dbReference>
<evidence type="ECO:0000313" key="5">
    <source>
        <dbReference type="Proteomes" id="UP001202961"/>
    </source>
</evidence>
<name>A0ABT0UCR5_9BACT</name>
<accession>A0ABT0UCR5</accession>
<evidence type="ECO:0000256" key="1">
    <source>
        <dbReference type="ARBA" id="ARBA00009175"/>
    </source>
</evidence>
<reference evidence="4 5" key="1">
    <citation type="journal article" date="2022" name="Syst. Appl. Microbiol.">
        <title>Rhodopirellula aestuarii sp. nov., a novel member of the genus Rhodopirellula isolated from brackish sediments collected in the Tagus River estuary, Portugal.</title>
        <authorList>
            <person name="Vitorino I.R."/>
            <person name="Klimek D."/>
            <person name="Calusinska M."/>
            <person name="Lobo-da-Cunha A."/>
            <person name="Vasconcelos V."/>
            <person name="Lage O.M."/>
        </authorList>
    </citation>
    <scope>NUCLEOTIDE SEQUENCE [LARGE SCALE GENOMIC DNA]</scope>
    <source>
        <strain evidence="4 5">ICT_H3.1</strain>
    </source>
</reference>
<dbReference type="PANTHER" id="PTHR30632:SF0">
    <property type="entry name" value="SULFATE-BINDING PROTEIN"/>
    <property type="match status" value="1"/>
</dbReference>
<dbReference type="SUPFAM" id="SSF53850">
    <property type="entry name" value="Periplasmic binding protein-like II"/>
    <property type="match status" value="1"/>
</dbReference>
<keyword evidence="2" id="KW-0479">Metal-binding</keyword>
<dbReference type="Pfam" id="PF13531">
    <property type="entry name" value="SBP_bac_11"/>
    <property type="match status" value="1"/>
</dbReference>
<comment type="similarity">
    <text evidence="1">Belongs to the bacterial solute-binding protein ModA family.</text>
</comment>
<proteinExistence type="inferred from homology"/>
<dbReference type="EMBL" id="JAMQBK010000092">
    <property type="protein sequence ID" value="MCM2374597.1"/>
    <property type="molecule type" value="Genomic_DNA"/>
</dbReference>
<dbReference type="Proteomes" id="UP001202961">
    <property type="component" value="Unassembled WGS sequence"/>
</dbReference>
<gene>
    <name evidence="4" type="primary">modA</name>
    <name evidence="4" type="ORF">NB063_28585</name>
</gene>
<keyword evidence="3" id="KW-0732">Signal</keyword>
<dbReference type="InterPro" id="IPR005950">
    <property type="entry name" value="ModA"/>
</dbReference>